<keyword evidence="2" id="KW-1185">Reference proteome</keyword>
<dbReference type="Proteomes" id="UP000029082">
    <property type="component" value="Unassembled WGS sequence"/>
</dbReference>
<evidence type="ECO:0000313" key="2">
    <source>
        <dbReference type="Proteomes" id="UP000029082"/>
    </source>
</evidence>
<gene>
    <name evidence="1" type="ORF">BMON_1165</name>
</gene>
<dbReference type="AlphaFoldDB" id="A0A087BZW7"/>
<comment type="caution">
    <text evidence="1">The sequence shown here is derived from an EMBL/GenBank/DDBJ whole genome shotgun (WGS) entry which is preliminary data.</text>
</comment>
<organism evidence="1 2">
    <name type="scientific">Bifidobacterium mongoliense DSM 21395</name>
    <dbReference type="NCBI Taxonomy" id="1437603"/>
    <lineage>
        <taxon>Bacteria</taxon>
        <taxon>Bacillati</taxon>
        <taxon>Actinomycetota</taxon>
        <taxon>Actinomycetes</taxon>
        <taxon>Bifidobacteriales</taxon>
        <taxon>Bifidobacteriaceae</taxon>
        <taxon>Bifidobacterium</taxon>
    </lineage>
</organism>
<sequence length="167" mass="18691">MGTSQSKYTDSELADLATLPEFELSPGEKRAVTRWKKRMVKENTPVIAKPVERALAESKTDVSVEPERALETAKELTWYGEQWPNGAEIPLAEHGGKFYREARALREFAGRVARIDKGLTRQQAVKVRLRVIKGEFAAFKPAHTFDARLLVENGSYSVLVKYVGGAK</sequence>
<proteinExistence type="predicted"/>
<dbReference type="STRING" id="1437603.GCA_000771525_00326"/>
<name>A0A087BZW7_9BIFI</name>
<dbReference type="RefSeq" id="WP_033513195.1">
    <property type="nucleotide sequence ID" value="NZ_JDUO01000011.1"/>
</dbReference>
<reference evidence="1 2" key="1">
    <citation type="submission" date="2014-03" db="EMBL/GenBank/DDBJ databases">
        <title>Genomics of Bifidobacteria.</title>
        <authorList>
            <person name="Ventura M."/>
            <person name="Milani C."/>
            <person name="Lugli G.A."/>
        </authorList>
    </citation>
    <scope>NUCLEOTIDE SEQUENCE [LARGE SCALE GENOMIC DNA]</scope>
    <source>
        <strain evidence="1 2">DSM 21395</strain>
    </source>
</reference>
<dbReference type="GeneID" id="93094880"/>
<evidence type="ECO:0000313" key="1">
    <source>
        <dbReference type="EMBL" id="KFI76567.1"/>
    </source>
</evidence>
<dbReference type="EMBL" id="JGZE01000013">
    <property type="protein sequence ID" value="KFI76567.1"/>
    <property type="molecule type" value="Genomic_DNA"/>
</dbReference>
<protein>
    <submittedName>
        <fullName evidence="1">Uncharacterized protein</fullName>
    </submittedName>
</protein>
<accession>A0A087BZW7</accession>